<sequence>MSVRYPGSVRVSPIIFLCLIFLNLFADCTLSAVVTLESIEIYKPHEWLKSTPTVYFRCKGGKYDHIARCGESTCPLHFQGRRVLAGRLMENFVIEMFPAPNRFSRQKCKRCGIYEKDTLKSDDTFDEWEFCPSDFSSYAHFKDKEFNATFLCAQCVPLESNTDQASSHDKEKGKHVVLEIVISALVSTVFIFGLIAGYKYWLKKKREQEQARFLKLFEDGDDIEDELGLGTPI</sequence>
<dbReference type="Pfam" id="PF25829">
    <property type="entry name" value="DUF7953"/>
    <property type="match status" value="1"/>
</dbReference>
<keyword evidence="1" id="KW-0812">Transmembrane</keyword>
<feature type="domain" description="DUF7953" evidence="3">
    <location>
        <begin position="31"/>
        <end position="152"/>
    </location>
</feature>
<organism evidence="4 5">
    <name type="scientific">Dillenia turbinata</name>
    <dbReference type="NCBI Taxonomy" id="194707"/>
    <lineage>
        <taxon>Eukaryota</taxon>
        <taxon>Viridiplantae</taxon>
        <taxon>Streptophyta</taxon>
        <taxon>Embryophyta</taxon>
        <taxon>Tracheophyta</taxon>
        <taxon>Spermatophyta</taxon>
        <taxon>Magnoliopsida</taxon>
        <taxon>eudicotyledons</taxon>
        <taxon>Gunneridae</taxon>
        <taxon>Pentapetalae</taxon>
        <taxon>Dilleniales</taxon>
        <taxon>Dilleniaceae</taxon>
        <taxon>Dillenia</taxon>
    </lineage>
</organism>
<reference evidence="4 5" key="1">
    <citation type="submission" date="2023-12" db="EMBL/GenBank/DDBJ databases">
        <title>A high-quality genome assembly for Dillenia turbinata (Dilleniales).</title>
        <authorList>
            <person name="Chanderbali A."/>
        </authorList>
    </citation>
    <scope>NUCLEOTIDE SEQUENCE [LARGE SCALE GENOMIC DNA]</scope>
    <source>
        <strain evidence="4">LSX21</strain>
        <tissue evidence="4">Leaf</tissue>
    </source>
</reference>
<dbReference type="PANTHER" id="PTHR33780">
    <property type="entry name" value="EXPRESSED PROTEIN"/>
    <property type="match status" value="1"/>
</dbReference>
<name>A0AAN8W9B4_9MAGN</name>
<evidence type="ECO:0000256" key="2">
    <source>
        <dbReference type="SAM" id="SignalP"/>
    </source>
</evidence>
<accession>A0AAN8W9B4</accession>
<protein>
    <recommendedName>
        <fullName evidence="3">DUF7953 domain-containing protein</fullName>
    </recommendedName>
</protein>
<keyword evidence="1" id="KW-1133">Transmembrane helix</keyword>
<feature type="chain" id="PRO_5043042292" description="DUF7953 domain-containing protein" evidence="2">
    <location>
        <begin position="32"/>
        <end position="233"/>
    </location>
</feature>
<evidence type="ECO:0000259" key="3">
    <source>
        <dbReference type="Pfam" id="PF25829"/>
    </source>
</evidence>
<evidence type="ECO:0000313" key="5">
    <source>
        <dbReference type="Proteomes" id="UP001370490"/>
    </source>
</evidence>
<feature type="signal peptide" evidence="2">
    <location>
        <begin position="1"/>
        <end position="31"/>
    </location>
</feature>
<gene>
    <name evidence="4" type="ORF">RJ641_024838</name>
</gene>
<keyword evidence="2" id="KW-0732">Signal</keyword>
<dbReference type="InterPro" id="IPR057713">
    <property type="entry name" value="DUF7953"/>
</dbReference>
<keyword evidence="1" id="KW-0472">Membrane</keyword>
<dbReference type="PANTHER" id="PTHR33780:SF3">
    <property type="entry name" value="EXPRESSED PROTEIN"/>
    <property type="match status" value="1"/>
</dbReference>
<proteinExistence type="predicted"/>
<keyword evidence="5" id="KW-1185">Reference proteome</keyword>
<comment type="caution">
    <text evidence="4">The sequence shown here is derived from an EMBL/GenBank/DDBJ whole genome shotgun (WGS) entry which is preliminary data.</text>
</comment>
<evidence type="ECO:0000256" key="1">
    <source>
        <dbReference type="SAM" id="Phobius"/>
    </source>
</evidence>
<feature type="transmembrane region" description="Helical" evidence="1">
    <location>
        <begin position="176"/>
        <end position="198"/>
    </location>
</feature>
<dbReference type="EMBL" id="JBAMMX010000003">
    <property type="protein sequence ID" value="KAK6943736.1"/>
    <property type="molecule type" value="Genomic_DNA"/>
</dbReference>
<dbReference type="AlphaFoldDB" id="A0AAN8W9B4"/>
<evidence type="ECO:0000313" key="4">
    <source>
        <dbReference type="EMBL" id="KAK6943736.1"/>
    </source>
</evidence>
<dbReference type="Proteomes" id="UP001370490">
    <property type="component" value="Unassembled WGS sequence"/>
</dbReference>